<feature type="compositionally biased region" description="Basic and acidic residues" evidence="1">
    <location>
        <begin position="564"/>
        <end position="582"/>
    </location>
</feature>
<feature type="region of interest" description="Disordered" evidence="1">
    <location>
        <begin position="553"/>
        <end position="582"/>
    </location>
</feature>
<gene>
    <name evidence="2" type="ORF">K402DRAFT_395309</name>
</gene>
<name>A0A6G1GVI3_9PEZI</name>
<dbReference type="OrthoDB" id="3939134at2759"/>
<organism evidence="2 3">
    <name type="scientific">Aulographum hederae CBS 113979</name>
    <dbReference type="NCBI Taxonomy" id="1176131"/>
    <lineage>
        <taxon>Eukaryota</taxon>
        <taxon>Fungi</taxon>
        <taxon>Dikarya</taxon>
        <taxon>Ascomycota</taxon>
        <taxon>Pezizomycotina</taxon>
        <taxon>Dothideomycetes</taxon>
        <taxon>Pleosporomycetidae</taxon>
        <taxon>Aulographales</taxon>
        <taxon>Aulographaceae</taxon>
    </lineage>
</organism>
<feature type="compositionally biased region" description="Polar residues" evidence="1">
    <location>
        <begin position="182"/>
        <end position="191"/>
    </location>
</feature>
<protein>
    <submittedName>
        <fullName evidence="2">Uncharacterized protein</fullName>
    </submittedName>
</protein>
<feature type="compositionally biased region" description="Polar residues" evidence="1">
    <location>
        <begin position="258"/>
        <end position="272"/>
    </location>
</feature>
<feature type="compositionally biased region" description="Acidic residues" evidence="1">
    <location>
        <begin position="15"/>
        <end position="24"/>
    </location>
</feature>
<feature type="region of interest" description="Disordered" evidence="1">
    <location>
        <begin position="1"/>
        <end position="97"/>
    </location>
</feature>
<dbReference type="AlphaFoldDB" id="A0A6G1GVI3"/>
<feature type="compositionally biased region" description="Basic and acidic residues" evidence="1">
    <location>
        <begin position="149"/>
        <end position="159"/>
    </location>
</feature>
<evidence type="ECO:0000313" key="3">
    <source>
        <dbReference type="Proteomes" id="UP000800041"/>
    </source>
</evidence>
<evidence type="ECO:0000313" key="2">
    <source>
        <dbReference type="EMBL" id="KAF1984935.1"/>
    </source>
</evidence>
<dbReference type="EMBL" id="ML977165">
    <property type="protein sequence ID" value="KAF1984935.1"/>
    <property type="molecule type" value="Genomic_DNA"/>
</dbReference>
<feature type="compositionally biased region" description="Polar residues" evidence="1">
    <location>
        <begin position="1"/>
        <end position="10"/>
    </location>
</feature>
<feature type="compositionally biased region" description="Pro residues" evidence="1">
    <location>
        <begin position="68"/>
        <end position="78"/>
    </location>
</feature>
<keyword evidence="3" id="KW-1185">Reference proteome</keyword>
<evidence type="ECO:0000256" key="1">
    <source>
        <dbReference type="SAM" id="MobiDB-lite"/>
    </source>
</evidence>
<feature type="region of interest" description="Disordered" evidence="1">
    <location>
        <begin position="112"/>
        <end position="297"/>
    </location>
</feature>
<proteinExistence type="predicted"/>
<accession>A0A6G1GVI3</accession>
<reference evidence="2" key="1">
    <citation type="journal article" date="2020" name="Stud. Mycol.">
        <title>101 Dothideomycetes genomes: a test case for predicting lifestyles and emergence of pathogens.</title>
        <authorList>
            <person name="Haridas S."/>
            <person name="Albert R."/>
            <person name="Binder M."/>
            <person name="Bloem J."/>
            <person name="Labutti K."/>
            <person name="Salamov A."/>
            <person name="Andreopoulos B."/>
            <person name="Baker S."/>
            <person name="Barry K."/>
            <person name="Bills G."/>
            <person name="Bluhm B."/>
            <person name="Cannon C."/>
            <person name="Castanera R."/>
            <person name="Culley D."/>
            <person name="Daum C."/>
            <person name="Ezra D."/>
            <person name="Gonzalez J."/>
            <person name="Henrissat B."/>
            <person name="Kuo A."/>
            <person name="Liang C."/>
            <person name="Lipzen A."/>
            <person name="Lutzoni F."/>
            <person name="Magnuson J."/>
            <person name="Mondo S."/>
            <person name="Nolan M."/>
            <person name="Ohm R."/>
            <person name="Pangilinan J."/>
            <person name="Park H.-J."/>
            <person name="Ramirez L."/>
            <person name="Alfaro M."/>
            <person name="Sun H."/>
            <person name="Tritt A."/>
            <person name="Yoshinaga Y."/>
            <person name="Zwiers L.-H."/>
            <person name="Turgeon B."/>
            <person name="Goodwin S."/>
            <person name="Spatafora J."/>
            <person name="Crous P."/>
            <person name="Grigoriev I."/>
        </authorList>
    </citation>
    <scope>NUCLEOTIDE SEQUENCE</scope>
    <source>
        <strain evidence="2">CBS 113979</strain>
    </source>
</reference>
<sequence>MARISRFNTRSSPDEASEESESDQGSETGDDRVEGLAEDFSSPSQSSSGDPDAQLHTERLQFEQSQPEPEPSPQPQPKPEPEAPSSAKSVHFNDTIADESASILNRALRKQLQPALKKSSTSATMAPVLRSRKERTPEAAGPSSTSDKSLVKHKERTPEPLDDIIPTEPPRKLKRVAPGTNLPMTGASQKPASRGPGRPKKAAPANGEQDGEPTVATRKSASREPGRPKQVASVNGEQAGEPAVATQKSAPRRRGQPPKNTAPTKSGQSSEPQVVVEISAPRGHGAAAAGERNGKAKEIVPAEALPEGGGGASIEPTPPSVRLTIEEDLEAAQAYGEIEEDEDDNPSEFPLSVEKLSVPPIDDNAVGVLYGETTKLFDIFSLVNQEKFRVEPQIGLIQSLVRQCQNLAKFFEDRESSIPEREQAEDELHRALQAVVPPSDFNDPYQRRLYIQETYTVLIPCLVRVLRRAMGYHVAASRDANTYTISELDRLINLVDQIIRLIDLTRDWTKDKAVRPASGDNIVKPIRDGVAAPLRKVKARLLKTLSSRQEAAREKARQAAHFAQAERQRKREEQKREARRLDNDVRQRRNNLYLARCKAEPSFILQRNLIMAEDYWDRDLDADGVPFERSDIFEARTGPVKQHHCRDMGEWNMQVPEEEHLMLTLAGALEKFQGPQVFHRIFAAHCGPGGALRDFTVLQILRQAWYFRTRMLRHYAELEEEAPAYLKDMPDLDVLSSVYR</sequence>
<dbReference type="Proteomes" id="UP000800041">
    <property type="component" value="Unassembled WGS sequence"/>
</dbReference>